<accession>A0ABR1H7W3</accession>
<dbReference type="EMBL" id="JAZAVJ010000061">
    <property type="protein sequence ID" value="KAK7417037.1"/>
    <property type="molecule type" value="Genomic_DNA"/>
</dbReference>
<evidence type="ECO:0000256" key="2">
    <source>
        <dbReference type="SAM" id="MobiDB-lite"/>
    </source>
</evidence>
<gene>
    <name evidence="3" type="ORF">QQX98_004798</name>
</gene>
<feature type="coiled-coil region" evidence="1">
    <location>
        <begin position="186"/>
        <end position="213"/>
    </location>
</feature>
<reference evidence="3 4" key="1">
    <citation type="journal article" date="2025" name="Microbiol. Resour. Announc.">
        <title>Draft genome sequences for Neonectria magnoliae and Neonectria punicea, canker pathogens of Liriodendron tulipifera and Acer saccharum in West Virginia.</title>
        <authorList>
            <person name="Petronek H.M."/>
            <person name="Kasson M.T."/>
            <person name="Metheny A.M."/>
            <person name="Stauder C.M."/>
            <person name="Lovett B."/>
            <person name="Lynch S.C."/>
            <person name="Garnas J.R."/>
            <person name="Kasson L.R."/>
            <person name="Stajich J.E."/>
        </authorList>
    </citation>
    <scope>NUCLEOTIDE SEQUENCE [LARGE SCALE GENOMIC DNA]</scope>
    <source>
        <strain evidence="3 4">NRRL 64653</strain>
    </source>
</reference>
<comment type="caution">
    <text evidence="3">The sequence shown here is derived from an EMBL/GenBank/DDBJ whole genome shotgun (WGS) entry which is preliminary data.</text>
</comment>
<dbReference type="Proteomes" id="UP001498476">
    <property type="component" value="Unassembled WGS sequence"/>
</dbReference>
<evidence type="ECO:0000313" key="4">
    <source>
        <dbReference type="Proteomes" id="UP001498476"/>
    </source>
</evidence>
<sequence>MLAENPIVVQVKRWCLRKVAGYITGEKVRTKANAAHGSAKLSKSPKIGREELRKGFEGQGGGDNISPLHSATPVQQVKENSANSQATRASFQDRLKRAKLGEQHEALGSHPWKSPGAWPEGYKIREVAGQGIRDTENEVDDNWSTLVNASANRICNVGSEQDLSMPEYIPLETALRLKREAACKPCERTKAQRDQIQSEASMLQRQCEKQQIEISHWRIQCDKLRGEKSDLKRLVDRARWAVEEWTTEEHTGPEAMRLVEDMPKRLGWSEFRCPQLRAEFDLLVKEEKAELEAKAERKRIRRAERSAERATEDEAT</sequence>
<keyword evidence="4" id="KW-1185">Reference proteome</keyword>
<protein>
    <submittedName>
        <fullName evidence="3">Uncharacterized protein</fullName>
    </submittedName>
</protein>
<evidence type="ECO:0000313" key="3">
    <source>
        <dbReference type="EMBL" id="KAK7417037.1"/>
    </source>
</evidence>
<keyword evidence="1" id="KW-0175">Coiled coil</keyword>
<name>A0ABR1H7W3_9HYPO</name>
<feature type="region of interest" description="Disordered" evidence="2">
    <location>
        <begin position="35"/>
        <end position="69"/>
    </location>
</feature>
<feature type="compositionally biased region" description="Basic and acidic residues" evidence="2">
    <location>
        <begin position="303"/>
        <end position="316"/>
    </location>
</feature>
<proteinExistence type="predicted"/>
<feature type="compositionally biased region" description="Basic and acidic residues" evidence="2">
    <location>
        <begin position="47"/>
        <end position="56"/>
    </location>
</feature>
<evidence type="ECO:0000256" key="1">
    <source>
        <dbReference type="SAM" id="Coils"/>
    </source>
</evidence>
<organism evidence="3 4">
    <name type="scientific">Neonectria punicea</name>
    <dbReference type="NCBI Taxonomy" id="979145"/>
    <lineage>
        <taxon>Eukaryota</taxon>
        <taxon>Fungi</taxon>
        <taxon>Dikarya</taxon>
        <taxon>Ascomycota</taxon>
        <taxon>Pezizomycotina</taxon>
        <taxon>Sordariomycetes</taxon>
        <taxon>Hypocreomycetidae</taxon>
        <taxon>Hypocreales</taxon>
        <taxon>Nectriaceae</taxon>
        <taxon>Neonectria</taxon>
    </lineage>
</organism>
<feature type="region of interest" description="Disordered" evidence="2">
    <location>
        <begin position="293"/>
        <end position="316"/>
    </location>
</feature>